<gene>
    <name evidence="2" type="ORF">BG015_009303</name>
</gene>
<dbReference type="Proteomes" id="UP000748756">
    <property type="component" value="Unassembled WGS sequence"/>
</dbReference>
<feature type="region of interest" description="Disordered" evidence="1">
    <location>
        <begin position="64"/>
        <end position="104"/>
    </location>
</feature>
<evidence type="ECO:0000313" key="3">
    <source>
        <dbReference type="Proteomes" id="UP000748756"/>
    </source>
</evidence>
<reference evidence="2" key="1">
    <citation type="journal article" date="2020" name="Fungal Divers.">
        <title>Resolving the Mortierellaceae phylogeny through synthesis of multi-gene phylogenetics and phylogenomics.</title>
        <authorList>
            <person name="Vandepol N."/>
            <person name="Liber J."/>
            <person name="Desiro A."/>
            <person name="Na H."/>
            <person name="Kennedy M."/>
            <person name="Barry K."/>
            <person name="Grigoriev I.V."/>
            <person name="Miller A.N."/>
            <person name="O'Donnell K."/>
            <person name="Stajich J.E."/>
            <person name="Bonito G."/>
        </authorList>
    </citation>
    <scope>NUCLEOTIDE SEQUENCE</scope>
    <source>
        <strain evidence="2">NRRL 6426</strain>
    </source>
</reference>
<evidence type="ECO:0000313" key="2">
    <source>
        <dbReference type="EMBL" id="KAF9148938.1"/>
    </source>
</evidence>
<dbReference type="AlphaFoldDB" id="A0A9P5RZ94"/>
<protein>
    <submittedName>
        <fullName evidence="2">Uncharacterized protein</fullName>
    </submittedName>
</protein>
<sequence>EYQDERIGWVEAAFEYSKLMRNMVGQSLSSKITRTIIKRVPTWLMRKMESQQYCHRPQVAFLPPAEDKGTFRPGPQPSLSVKAPQEKTASVLAVNENEQSTTVV</sequence>
<feature type="non-terminal residue" evidence="2">
    <location>
        <position position="104"/>
    </location>
</feature>
<comment type="caution">
    <text evidence="2">The sequence shown here is derived from an EMBL/GenBank/DDBJ whole genome shotgun (WGS) entry which is preliminary data.</text>
</comment>
<organism evidence="2 3">
    <name type="scientific">Linnemannia schmuckeri</name>
    <dbReference type="NCBI Taxonomy" id="64567"/>
    <lineage>
        <taxon>Eukaryota</taxon>
        <taxon>Fungi</taxon>
        <taxon>Fungi incertae sedis</taxon>
        <taxon>Mucoromycota</taxon>
        <taxon>Mortierellomycotina</taxon>
        <taxon>Mortierellomycetes</taxon>
        <taxon>Mortierellales</taxon>
        <taxon>Mortierellaceae</taxon>
        <taxon>Linnemannia</taxon>
    </lineage>
</organism>
<dbReference type="EMBL" id="JAAAUQ010000595">
    <property type="protein sequence ID" value="KAF9148938.1"/>
    <property type="molecule type" value="Genomic_DNA"/>
</dbReference>
<keyword evidence="3" id="KW-1185">Reference proteome</keyword>
<evidence type="ECO:0000256" key="1">
    <source>
        <dbReference type="SAM" id="MobiDB-lite"/>
    </source>
</evidence>
<accession>A0A9P5RZ94</accession>
<dbReference type="OrthoDB" id="655030at2759"/>
<proteinExistence type="predicted"/>
<name>A0A9P5RZ94_9FUNG</name>